<keyword evidence="3 4" id="KW-0505">Motor protein</keyword>
<sequence length="629" mass="72391">MSESIKVFVKIRPPIPDENKQSEMQKLSIQVLDNKQFEQQNQEDYMPILRLSRGLYEQKDYSFDNILGQNTTQDQVFNVVCNNLIDDALSGINRTILTYGQTSSGKTYTLFGPSSEPILSGRGDFSQINKTSGLLPRVCYSLFQQIQSQNIQAKIVLSYVQIYKDDVYDLLTQKMGPKLQFQNMQTPTMTKISVTSAQQVLQLITQAVQQRQVAATQMNAQSSRSHVIFQLHISTSNNYQSLLTLVDLAGSERVNRTLSSGERLEEAKKINQSLSCLGKCISALSTHQKHIPYRDCALTKILAESLSGNCRTFLIATVCPLESNFDESNSTLQFAQRCQKVTTKPKINEHMFEQLNKQQIDYNTDIQMTLKGEFGVENNVGFVKCQCPRCGVNLVAFDQDIDEQEYYQQSQIYDQNQDNELNYQHFTQHPDINQQNQSNSQEIIQNLQNEVITLQQQNQNLQKMLDQFLNGINTMTRCPDTRRLILQNINSEDTTQQPFENQPNTRSILRESELTKYELPPPAPRYTQNHTTQNQVQFTQNENDDQLEIFAKKQNKNLKSQIIVEEDEETVQLSINPNQYTNKPITLISSNELTYKQFQPPKLIQLKRNYPQVVYDKRTKTVEVDQDEQ</sequence>
<dbReference type="PANTHER" id="PTHR47968">
    <property type="entry name" value="CENTROMERE PROTEIN E"/>
    <property type="match status" value="1"/>
</dbReference>
<evidence type="ECO:0000256" key="4">
    <source>
        <dbReference type="PROSITE-ProRule" id="PRU00283"/>
    </source>
</evidence>
<protein>
    <submittedName>
        <fullName evidence="7">Kinesin-like protein</fullName>
    </submittedName>
    <submittedName>
        <fullName evidence="8">Kinesin-like_protein</fullName>
    </submittedName>
</protein>
<dbReference type="PRINTS" id="PR00380">
    <property type="entry name" value="KINESINHEAVY"/>
</dbReference>
<organism evidence="7">
    <name type="scientific">Hexamita inflata</name>
    <dbReference type="NCBI Taxonomy" id="28002"/>
    <lineage>
        <taxon>Eukaryota</taxon>
        <taxon>Metamonada</taxon>
        <taxon>Diplomonadida</taxon>
        <taxon>Hexamitidae</taxon>
        <taxon>Hexamitinae</taxon>
        <taxon>Hexamita</taxon>
    </lineage>
</organism>
<dbReference type="GO" id="GO:0008017">
    <property type="term" value="F:microtubule binding"/>
    <property type="evidence" value="ECO:0007669"/>
    <property type="project" value="InterPro"/>
</dbReference>
<dbReference type="PANTHER" id="PTHR47968:SF36">
    <property type="entry name" value="KINESIN HEAVY CHAIN ISOFORM X1"/>
    <property type="match status" value="1"/>
</dbReference>
<dbReference type="GO" id="GO:0005874">
    <property type="term" value="C:microtubule"/>
    <property type="evidence" value="ECO:0007669"/>
    <property type="project" value="UniProtKB-KW"/>
</dbReference>
<keyword evidence="2 5" id="KW-0175">Coiled coil</keyword>
<dbReference type="SMART" id="SM00129">
    <property type="entry name" value="KISc"/>
    <property type="match status" value="1"/>
</dbReference>
<dbReference type="InterPro" id="IPR001752">
    <property type="entry name" value="Kinesin_motor_dom"/>
</dbReference>
<keyword evidence="4" id="KW-0547">Nucleotide-binding</keyword>
<evidence type="ECO:0000256" key="5">
    <source>
        <dbReference type="SAM" id="Coils"/>
    </source>
</evidence>
<dbReference type="Proteomes" id="UP001642409">
    <property type="component" value="Unassembled WGS sequence"/>
</dbReference>
<proteinExistence type="inferred from homology"/>
<evidence type="ECO:0000313" key="7">
    <source>
        <dbReference type="EMBL" id="CAI9975098.1"/>
    </source>
</evidence>
<evidence type="ECO:0000256" key="3">
    <source>
        <dbReference type="ARBA" id="ARBA00023175"/>
    </source>
</evidence>
<dbReference type="EMBL" id="CAXDID020000528">
    <property type="protein sequence ID" value="CAL6100245.1"/>
    <property type="molecule type" value="Genomic_DNA"/>
</dbReference>
<dbReference type="SUPFAM" id="SSF52540">
    <property type="entry name" value="P-loop containing nucleoside triphosphate hydrolases"/>
    <property type="match status" value="1"/>
</dbReference>
<evidence type="ECO:0000259" key="6">
    <source>
        <dbReference type="PROSITE" id="PS50067"/>
    </source>
</evidence>
<reference evidence="7" key="1">
    <citation type="submission" date="2023-06" db="EMBL/GenBank/DDBJ databases">
        <authorList>
            <person name="Kurt Z."/>
        </authorList>
    </citation>
    <scope>NUCLEOTIDE SEQUENCE</scope>
</reference>
<dbReference type="GO" id="GO:0003777">
    <property type="term" value="F:microtubule motor activity"/>
    <property type="evidence" value="ECO:0007669"/>
    <property type="project" value="InterPro"/>
</dbReference>
<dbReference type="CDD" id="cd00106">
    <property type="entry name" value="KISc"/>
    <property type="match status" value="1"/>
</dbReference>
<dbReference type="Pfam" id="PF00225">
    <property type="entry name" value="Kinesin"/>
    <property type="match status" value="1"/>
</dbReference>
<reference evidence="8 9" key="2">
    <citation type="submission" date="2024-07" db="EMBL/GenBank/DDBJ databases">
        <authorList>
            <person name="Akdeniz Z."/>
        </authorList>
    </citation>
    <scope>NUCLEOTIDE SEQUENCE [LARGE SCALE GENOMIC DNA]</scope>
</reference>
<evidence type="ECO:0000256" key="1">
    <source>
        <dbReference type="ARBA" id="ARBA00022701"/>
    </source>
</evidence>
<name>A0AA86RHX3_9EUKA</name>
<gene>
    <name evidence="7" type="ORF">HINF_LOCUS62743</name>
    <name evidence="8" type="ORF">HINF_LOCUS70465</name>
</gene>
<comment type="similarity">
    <text evidence="4">Belongs to the TRAFAC class myosin-kinesin ATPase superfamily. Kinesin family.</text>
</comment>
<dbReference type="Gene3D" id="3.40.850.10">
    <property type="entry name" value="Kinesin motor domain"/>
    <property type="match status" value="1"/>
</dbReference>
<feature type="coiled-coil region" evidence="5">
    <location>
        <begin position="437"/>
        <end position="467"/>
    </location>
</feature>
<accession>A0AA86RHX3</accession>
<keyword evidence="4" id="KW-0067">ATP-binding</keyword>
<dbReference type="AlphaFoldDB" id="A0AA86RHX3"/>
<dbReference type="PROSITE" id="PS50067">
    <property type="entry name" value="KINESIN_MOTOR_2"/>
    <property type="match status" value="1"/>
</dbReference>
<evidence type="ECO:0000313" key="8">
    <source>
        <dbReference type="EMBL" id="CAL6100245.1"/>
    </source>
</evidence>
<keyword evidence="1" id="KW-0493">Microtubule</keyword>
<dbReference type="GO" id="GO:0007018">
    <property type="term" value="P:microtubule-based movement"/>
    <property type="evidence" value="ECO:0007669"/>
    <property type="project" value="InterPro"/>
</dbReference>
<dbReference type="EMBL" id="CATOUU010001161">
    <property type="protein sequence ID" value="CAI9975098.1"/>
    <property type="molecule type" value="Genomic_DNA"/>
</dbReference>
<dbReference type="GO" id="GO:0005524">
    <property type="term" value="F:ATP binding"/>
    <property type="evidence" value="ECO:0007669"/>
    <property type="project" value="UniProtKB-UniRule"/>
</dbReference>
<keyword evidence="9" id="KW-1185">Reference proteome</keyword>
<evidence type="ECO:0000313" key="9">
    <source>
        <dbReference type="Proteomes" id="UP001642409"/>
    </source>
</evidence>
<comment type="caution">
    <text evidence="7">The sequence shown here is derived from an EMBL/GenBank/DDBJ whole genome shotgun (WGS) entry which is preliminary data.</text>
</comment>
<evidence type="ECO:0000256" key="2">
    <source>
        <dbReference type="ARBA" id="ARBA00023054"/>
    </source>
</evidence>
<dbReference type="InterPro" id="IPR036961">
    <property type="entry name" value="Kinesin_motor_dom_sf"/>
</dbReference>
<feature type="binding site" evidence="4">
    <location>
        <begin position="100"/>
        <end position="107"/>
    </location>
    <ligand>
        <name>ATP</name>
        <dbReference type="ChEBI" id="CHEBI:30616"/>
    </ligand>
</feature>
<dbReference type="InterPro" id="IPR027640">
    <property type="entry name" value="Kinesin-like_fam"/>
</dbReference>
<dbReference type="InterPro" id="IPR027417">
    <property type="entry name" value="P-loop_NTPase"/>
</dbReference>
<feature type="domain" description="Kinesin motor" evidence="6">
    <location>
        <begin position="4"/>
        <end position="341"/>
    </location>
</feature>